<comment type="caution">
    <text evidence="5">The sequence shown here is derived from an EMBL/GenBank/DDBJ whole genome shotgun (WGS) entry which is preliminary data.</text>
</comment>
<evidence type="ECO:0008006" key="7">
    <source>
        <dbReference type="Google" id="ProtNLM"/>
    </source>
</evidence>
<feature type="region of interest" description="Disordered" evidence="3">
    <location>
        <begin position="171"/>
        <end position="230"/>
    </location>
</feature>
<accession>A0ABS1LQ76</accession>
<dbReference type="EMBL" id="JABBYC010000047">
    <property type="protein sequence ID" value="MBL0888193.1"/>
    <property type="molecule type" value="Genomic_DNA"/>
</dbReference>
<keyword evidence="1" id="KW-0732">Signal</keyword>
<feature type="compositionally biased region" description="Acidic residues" evidence="3">
    <location>
        <begin position="176"/>
        <end position="214"/>
    </location>
</feature>
<proteinExistence type="predicted"/>
<evidence type="ECO:0000313" key="5">
    <source>
        <dbReference type="EMBL" id="MBL0888193.1"/>
    </source>
</evidence>
<gene>
    <name evidence="5" type="ORF">HGK34_18200</name>
</gene>
<keyword evidence="6" id="KW-1185">Reference proteome</keyword>
<evidence type="ECO:0000256" key="1">
    <source>
        <dbReference type="ARBA" id="ARBA00022729"/>
    </source>
</evidence>
<keyword evidence="4" id="KW-1133">Transmembrane helix</keyword>
<reference evidence="5 6" key="1">
    <citation type="journal article" date="2021" name="Arch. Microbiol.">
        <title>Myceligenerans indicum sp. nov., an actinobacterium isolated from mangrove sediment of Sundarbans, India.</title>
        <authorList>
            <person name="Asha K."/>
            <person name="Bhadury P."/>
        </authorList>
    </citation>
    <scope>NUCLEOTIDE SEQUENCE [LARGE SCALE GENOMIC DNA]</scope>
    <source>
        <strain evidence="5 6">I2</strain>
    </source>
</reference>
<evidence type="ECO:0000313" key="6">
    <source>
        <dbReference type="Proteomes" id="UP000675409"/>
    </source>
</evidence>
<keyword evidence="4" id="KW-0472">Membrane</keyword>
<dbReference type="Proteomes" id="UP000675409">
    <property type="component" value="Unassembled WGS sequence"/>
</dbReference>
<sequence length="268" mass="27303">MGEKREVAAGFDILGYSHNVGLWRSGGLPLLFGTLRASWRDIPAEGAPPMNRFAVLGAVGLLAVGLGAAPAAAAPLVADTTEYVDVNTCKDVPGFEGATKKDVTGEQYSVTVDAPDGELISAYCVKAGSTKNGGGPLVVTLDEPASSVEIEYFDQEEKQKAISHYAVLTVNCPSDEPSDEPSDGPSDEPSDGPSDEPSDGPSDEPSTEPSDEPSEPTVAPTSSTPADGETAGVLAATGAGAAVGYALLALALAGGGVTLLVLRKRRMS</sequence>
<organism evidence="5 6">
    <name type="scientific">Myceligenerans indicum</name>
    <dbReference type="NCBI Taxonomy" id="2593663"/>
    <lineage>
        <taxon>Bacteria</taxon>
        <taxon>Bacillati</taxon>
        <taxon>Actinomycetota</taxon>
        <taxon>Actinomycetes</taxon>
        <taxon>Micrococcales</taxon>
        <taxon>Promicromonosporaceae</taxon>
        <taxon>Myceligenerans</taxon>
    </lineage>
</organism>
<evidence type="ECO:0000256" key="3">
    <source>
        <dbReference type="SAM" id="MobiDB-lite"/>
    </source>
</evidence>
<keyword evidence="4" id="KW-0812">Transmembrane</keyword>
<name>A0ABS1LQ76_9MICO</name>
<protein>
    <recommendedName>
        <fullName evidence="7">Gram-positive cocci surface proteins LPxTG domain-containing protein</fullName>
    </recommendedName>
</protein>
<dbReference type="Pfam" id="PF04886">
    <property type="entry name" value="PT"/>
    <property type="match status" value="1"/>
</dbReference>
<evidence type="ECO:0000256" key="4">
    <source>
        <dbReference type="SAM" id="Phobius"/>
    </source>
</evidence>
<evidence type="ECO:0000256" key="2">
    <source>
        <dbReference type="ARBA" id="ARBA00022737"/>
    </source>
</evidence>
<keyword evidence="2" id="KW-0677">Repeat</keyword>
<dbReference type="InterPro" id="IPR006970">
    <property type="entry name" value="PT"/>
</dbReference>
<feature type="transmembrane region" description="Helical" evidence="4">
    <location>
        <begin position="242"/>
        <end position="262"/>
    </location>
</feature>